<dbReference type="EMBL" id="MRTP01000010">
    <property type="protein sequence ID" value="OMF50546.1"/>
    <property type="molecule type" value="Genomic_DNA"/>
</dbReference>
<proteinExistence type="predicted"/>
<comment type="caution">
    <text evidence="2">The sequence shown here is derived from an EMBL/GenBank/DDBJ whole genome shotgun (WGS) entry which is preliminary data.</text>
</comment>
<dbReference type="Gene3D" id="3.20.80.10">
    <property type="entry name" value="Regulatory factor, effector binding domain"/>
    <property type="match status" value="1"/>
</dbReference>
<dbReference type="SUPFAM" id="SSF55136">
    <property type="entry name" value="Probable bacterial effector-binding domain"/>
    <property type="match status" value="1"/>
</dbReference>
<dbReference type="InterPro" id="IPR011256">
    <property type="entry name" value="Reg_factor_effector_dom_sf"/>
</dbReference>
<evidence type="ECO:0000313" key="3">
    <source>
        <dbReference type="Proteomes" id="UP000187172"/>
    </source>
</evidence>
<name>A0A1R1EFF7_9BACL</name>
<dbReference type="AlphaFoldDB" id="A0A1R1EFF7"/>
<evidence type="ECO:0000259" key="1">
    <source>
        <dbReference type="Pfam" id="PF06445"/>
    </source>
</evidence>
<dbReference type="STRING" id="297318.BK138_26430"/>
<reference evidence="2 3" key="1">
    <citation type="submission" date="2016-11" db="EMBL/GenBank/DDBJ databases">
        <title>Paenibacillus species isolates.</title>
        <authorList>
            <person name="Beno S.M."/>
        </authorList>
    </citation>
    <scope>NUCLEOTIDE SEQUENCE [LARGE SCALE GENOMIC DNA]</scope>
    <source>
        <strain evidence="2 3">FSL R5-0378</strain>
    </source>
</reference>
<organism evidence="2 3">
    <name type="scientific">Paenibacillus rhizosphaerae</name>
    <dbReference type="NCBI Taxonomy" id="297318"/>
    <lineage>
        <taxon>Bacteria</taxon>
        <taxon>Bacillati</taxon>
        <taxon>Bacillota</taxon>
        <taxon>Bacilli</taxon>
        <taxon>Bacillales</taxon>
        <taxon>Paenibacillaceae</taxon>
        <taxon>Paenibacillus</taxon>
    </lineage>
</organism>
<dbReference type="InterPro" id="IPR029442">
    <property type="entry name" value="GyrI-like"/>
</dbReference>
<dbReference type="Pfam" id="PF06445">
    <property type="entry name" value="GyrI-like"/>
    <property type="match status" value="1"/>
</dbReference>
<gene>
    <name evidence="2" type="ORF">BK138_26430</name>
</gene>
<accession>A0A1R1EFF7</accession>
<protein>
    <recommendedName>
        <fullName evidence="1">GyrI-like small molecule binding domain-containing protein</fullName>
    </recommendedName>
</protein>
<dbReference type="Proteomes" id="UP000187172">
    <property type="component" value="Unassembled WGS sequence"/>
</dbReference>
<evidence type="ECO:0000313" key="2">
    <source>
        <dbReference type="EMBL" id="OMF50546.1"/>
    </source>
</evidence>
<sequence length="151" mass="17398">MEPMVEPVIKTERKAFTLFGCSKTHDPGKPYSETIFELFDQVWHEVRSKELAHRGINHVVYEQGNMVFAGIELVTPPEENSVLKKKDVVLEKYAYGKHIGPYSELDATYRRIDALLQAAGEHKELPLIEVYGHWNEDESKLETEIYHNLIG</sequence>
<feature type="domain" description="GyrI-like small molecule binding" evidence="1">
    <location>
        <begin position="12"/>
        <end position="146"/>
    </location>
</feature>
<keyword evidence="3" id="KW-1185">Reference proteome</keyword>